<name>A0AAW9SAF4_9RHOB</name>
<dbReference type="InterPro" id="IPR006015">
    <property type="entry name" value="Universal_stress_UspA"/>
</dbReference>
<evidence type="ECO:0000256" key="1">
    <source>
        <dbReference type="ARBA" id="ARBA00008791"/>
    </source>
</evidence>
<accession>A0AAW9SAF4</accession>
<protein>
    <submittedName>
        <fullName evidence="3">Universal stress protein</fullName>
    </submittedName>
</protein>
<evidence type="ECO:0000259" key="2">
    <source>
        <dbReference type="Pfam" id="PF00582"/>
    </source>
</evidence>
<dbReference type="PANTHER" id="PTHR46268">
    <property type="entry name" value="STRESS RESPONSE PROTEIN NHAX"/>
    <property type="match status" value="1"/>
</dbReference>
<dbReference type="RefSeq" id="WP_347166842.1">
    <property type="nucleotide sequence ID" value="NZ_JBDNCH010000002.1"/>
</dbReference>
<dbReference type="SUPFAM" id="SSF52402">
    <property type="entry name" value="Adenine nucleotide alpha hydrolases-like"/>
    <property type="match status" value="1"/>
</dbReference>
<dbReference type="InterPro" id="IPR006016">
    <property type="entry name" value="UspA"/>
</dbReference>
<sequence>MYSSILLAYDGSLEGILALREGAKLAQICGARVVLLAVVEHSSEIYVGDASTVYIGPDKTDEVRQILDEGAARLTRMGLAHEARLDAGLAAERITSVAHEVSAELVVVGHHKQGAMARWLRGSVTSSLSDSLNCSLLVARLEISDEQLFGTRTNLMDVTGN</sequence>
<keyword evidence="4" id="KW-1185">Reference proteome</keyword>
<reference evidence="3 4" key="1">
    <citation type="submission" date="2024-05" db="EMBL/GenBank/DDBJ databases">
        <title>Genome sequence of Ponticoccus litoralis KCCM 90028.</title>
        <authorList>
            <person name="Kim J.M."/>
            <person name="Lee J.K."/>
            <person name="Choi B.J."/>
            <person name="Bayburt H."/>
            <person name="Baek J.H."/>
            <person name="Jeon C.O."/>
        </authorList>
    </citation>
    <scope>NUCLEOTIDE SEQUENCE [LARGE SCALE GENOMIC DNA]</scope>
    <source>
        <strain evidence="3 4">KCCM 90028</strain>
    </source>
</reference>
<organism evidence="3 4">
    <name type="scientific">Ponticoccus litoralis</name>
    <dbReference type="NCBI Taxonomy" id="422297"/>
    <lineage>
        <taxon>Bacteria</taxon>
        <taxon>Pseudomonadati</taxon>
        <taxon>Pseudomonadota</taxon>
        <taxon>Alphaproteobacteria</taxon>
        <taxon>Rhodobacterales</taxon>
        <taxon>Roseobacteraceae</taxon>
        <taxon>Ponticoccus</taxon>
    </lineage>
</organism>
<dbReference type="AlphaFoldDB" id="A0AAW9SAF4"/>
<proteinExistence type="inferred from homology"/>
<comment type="similarity">
    <text evidence="1">Belongs to the universal stress protein A family.</text>
</comment>
<dbReference type="EMBL" id="JBDNCH010000002">
    <property type="protein sequence ID" value="MEN9061809.1"/>
    <property type="molecule type" value="Genomic_DNA"/>
</dbReference>
<feature type="domain" description="UspA" evidence="2">
    <location>
        <begin position="1"/>
        <end position="140"/>
    </location>
</feature>
<dbReference type="Proteomes" id="UP001428774">
    <property type="component" value="Unassembled WGS sequence"/>
</dbReference>
<dbReference type="CDD" id="cd00293">
    <property type="entry name" value="USP-like"/>
    <property type="match status" value="1"/>
</dbReference>
<dbReference type="PANTHER" id="PTHR46268:SF15">
    <property type="entry name" value="UNIVERSAL STRESS PROTEIN HP_0031"/>
    <property type="match status" value="1"/>
</dbReference>
<dbReference type="InterPro" id="IPR014729">
    <property type="entry name" value="Rossmann-like_a/b/a_fold"/>
</dbReference>
<dbReference type="Pfam" id="PF00582">
    <property type="entry name" value="Usp"/>
    <property type="match status" value="1"/>
</dbReference>
<gene>
    <name evidence="3" type="ORF">ABFB10_13070</name>
</gene>
<comment type="caution">
    <text evidence="3">The sequence shown here is derived from an EMBL/GenBank/DDBJ whole genome shotgun (WGS) entry which is preliminary data.</text>
</comment>
<dbReference type="Gene3D" id="3.40.50.620">
    <property type="entry name" value="HUPs"/>
    <property type="match status" value="1"/>
</dbReference>
<dbReference type="PRINTS" id="PR01438">
    <property type="entry name" value="UNVRSLSTRESS"/>
</dbReference>
<evidence type="ECO:0000313" key="4">
    <source>
        <dbReference type="Proteomes" id="UP001428774"/>
    </source>
</evidence>
<evidence type="ECO:0000313" key="3">
    <source>
        <dbReference type="EMBL" id="MEN9061809.1"/>
    </source>
</evidence>